<organism evidence="1 2">
    <name type="scientific">Gordonia hongkongensis</name>
    <dbReference type="NCBI Taxonomy" id="1701090"/>
    <lineage>
        <taxon>Bacteria</taxon>
        <taxon>Bacillati</taxon>
        <taxon>Actinomycetota</taxon>
        <taxon>Actinomycetes</taxon>
        <taxon>Mycobacteriales</taxon>
        <taxon>Gordoniaceae</taxon>
        <taxon>Gordonia</taxon>
    </lineage>
</organism>
<sequence>MLGAPTGEHGEDPIIRVLPTQPEPLWETSEELALGSPEPATYVIPLAADDRMVIAGASSDLTSAGGVVALDQTNGRALWRNPSMFLASDCALSRDRRLACVASVSDRQTEVAFLEAATGAVPATATVRSGRSQIVRAADGFLVTSVLYDSVSYRATTTLTAFESDGRQRWTQVLPEQIGDPALSEAGDVIVVGDTEAGVRVLSLPTGDVLYDSAADDELRGPGGAAGDDDAQGSANTWIRVAATGTGFAVSHTVYPRRSLRLFDRQGIEHGLLADLELPNGRPTATEGALLPVRGENKSDRPIAGAVSTVNGKLLWSVEGNIVDDVSLLGGRYVGVQALADVGYRWTFIEAASGVAGATIPMSTHQRYKAFDGTRLIFEGDEEQDEPGPRALVAYDPQSGEQAWRLKETRDADDVDVQIVGPYLFVLETRSGRSLPTMTRMG</sequence>
<protein>
    <submittedName>
        <fullName evidence="1">PQQ-binding-like beta-propeller repeat protein</fullName>
    </submittedName>
</protein>
<gene>
    <name evidence="1" type="ORF">P9A14_15045</name>
</gene>
<evidence type="ECO:0000313" key="1">
    <source>
        <dbReference type="EMBL" id="WFP23474.1"/>
    </source>
</evidence>
<reference evidence="1" key="1">
    <citation type="submission" date="2023-04" db="EMBL/GenBank/DDBJ databases">
        <title>Complete genome sequence of a phthalic acid esters degrading bacterial strain.</title>
        <authorList>
            <person name="Weng L."/>
            <person name="Jia Y."/>
            <person name="Ren L."/>
        </authorList>
    </citation>
    <scope>NUCLEOTIDE SEQUENCE</scope>
    <source>
        <strain evidence="1">RL-LY01</strain>
    </source>
</reference>
<dbReference type="RefSeq" id="WP_165629882.1">
    <property type="nucleotide sequence ID" value="NZ_CBDRND010000008.1"/>
</dbReference>
<dbReference type="SUPFAM" id="SSF50998">
    <property type="entry name" value="Quinoprotein alcohol dehydrogenase-like"/>
    <property type="match status" value="1"/>
</dbReference>
<evidence type="ECO:0000313" key="2">
    <source>
        <dbReference type="Proteomes" id="UP001213504"/>
    </source>
</evidence>
<proteinExistence type="predicted"/>
<dbReference type="AlphaFoldDB" id="A0AAX3T2Y7"/>
<dbReference type="InterPro" id="IPR011047">
    <property type="entry name" value="Quinoprotein_ADH-like_sf"/>
</dbReference>
<name>A0AAX3T2Y7_9ACTN</name>
<dbReference type="InterPro" id="IPR015943">
    <property type="entry name" value="WD40/YVTN_repeat-like_dom_sf"/>
</dbReference>
<dbReference type="Proteomes" id="UP001213504">
    <property type="component" value="Chromosome"/>
</dbReference>
<dbReference type="EMBL" id="CP121270">
    <property type="protein sequence ID" value="WFP23474.1"/>
    <property type="molecule type" value="Genomic_DNA"/>
</dbReference>
<accession>A0AAX3T2Y7</accession>
<dbReference type="Gene3D" id="2.130.10.10">
    <property type="entry name" value="YVTN repeat-like/Quinoprotein amine dehydrogenase"/>
    <property type="match status" value="1"/>
</dbReference>